<evidence type="ECO:0008006" key="4">
    <source>
        <dbReference type="Google" id="ProtNLM"/>
    </source>
</evidence>
<protein>
    <recommendedName>
        <fullName evidence="4">DUF3486 family protein</fullName>
    </recommendedName>
</protein>
<keyword evidence="3" id="KW-1185">Reference proteome</keyword>
<comment type="caution">
    <text evidence="2">The sequence shown here is derived from an EMBL/GenBank/DDBJ whole genome shotgun (WGS) entry which is preliminary data.</text>
</comment>
<dbReference type="Pfam" id="PF11985">
    <property type="entry name" value="Phage_Mu_Gp27"/>
    <property type="match status" value="1"/>
</dbReference>
<evidence type="ECO:0000256" key="1">
    <source>
        <dbReference type="SAM" id="Coils"/>
    </source>
</evidence>
<keyword evidence="1" id="KW-0175">Coiled coil</keyword>
<accession>A0ABR6NJF6</accession>
<proteinExistence type="predicted"/>
<evidence type="ECO:0000313" key="3">
    <source>
        <dbReference type="Proteomes" id="UP001138540"/>
    </source>
</evidence>
<dbReference type="EMBL" id="JACHKA010000001">
    <property type="protein sequence ID" value="MBB5987419.1"/>
    <property type="molecule type" value="Genomic_DNA"/>
</dbReference>
<name>A0ABR6NJF6_9SPHN</name>
<evidence type="ECO:0000313" key="2">
    <source>
        <dbReference type="EMBL" id="MBB5987419.1"/>
    </source>
</evidence>
<dbReference type="RefSeq" id="WP_184155939.1">
    <property type="nucleotide sequence ID" value="NZ_JACHKA010000001.1"/>
</dbReference>
<organism evidence="2 3">
    <name type="scientific">Sphingobium lignivorans</name>
    <dbReference type="NCBI Taxonomy" id="2735886"/>
    <lineage>
        <taxon>Bacteria</taxon>
        <taxon>Pseudomonadati</taxon>
        <taxon>Pseudomonadota</taxon>
        <taxon>Alphaproteobacteria</taxon>
        <taxon>Sphingomonadales</taxon>
        <taxon>Sphingomonadaceae</taxon>
        <taxon>Sphingobium</taxon>
    </lineage>
</organism>
<dbReference type="InterPro" id="IPR021874">
    <property type="entry name" value="Phage_Mu_Gp27"/>
</dbReference>
<sequence>MGGDRRDGRGRLSSVDMLPEEAEPDIVWAMEQLRERQMPSNAILSEFNARLADRGIAGISKSAWGRYAIRKALQFRKQDEVRRISGDLVASLGTKGADELTVMVGEMIKLRLFELLEGGALDAKGSMEAARALQSSVNAQKASAEHRRRLEEMRKQVTEAIDKVADSAPGVDAEQLLKRIREDVYGIFQK</sequence>
<feature type="coiled-coil region" evidence="1">
    <location>
        <begin position="136"/>
        <end position="163"/>
    </location>
</feature>
<dbReference type="Proteomes" id="UP001138540">
    <property type="component" value="Unassembled WGS sequence"/>
</dbReference>
<gene>
    <name evidence="2" type="ORF">HNP60_003393</name>
</gene>
<reference evidence="2 3" key="1">
    <citation type="submission" date="2020-08" db="EMBL/GenBank/DDBJ databases">
        <title>Exploring microbial biodiversity for novel pathways involved in the catabolism of aromatic compounds derived from lignin.</title>
        <authorList>
            <person name="Elkins J."/>
        </authorList>
    </citation>
    <scope>NUCLEOTIDE SEQUENCE [LARGE SCALE GENOMIC DNA]</scope>
    <source>
        <strain evidence="2 3">B1D3A</strain>
    </source>
</reference>